<gene>
    <name evidence="2" type="ORF">TWF718_007559</name>
</gene>
<feature type="region of interest" description="Disordered" evidence="1">
    <location>
        <begin position="1"/>
        <end position="167"/>
    </location>
</feature>
<name>A0AAN8MPH4_9PEZI</name>
<evidence type="ECO:0000313" key="2">
    <source>
        <dbReference type="EMBL" id="KAK6345649.1"/>
    </source>
</evidence>
<dbReference type="GO" id="GO:0005634">
    <property type="term" value="C:nucleus"/>
    <property type="evidence" value="ECO:0007669"/>
    <property type="project" value="InterPro"/>
</dbReference>
<feature type="region of interest" description="Disordered" evidence="1">
    <location>
        <begin position="957"/>
        <end position="1039"/>
    </location>
</feature>
<dbReference type="GO" id="GO:0000724">
    <property type="term" value="P:double-strand break repair via homologous recombination"/>
    <property type="evidence" value="ECO:0007669"/>
    <property type="project" value="TreeGrafter"/>
</dbReference>
<evidence type="ECO:0000256" key="1">
    <source>
        <dbReference type="SAM" id="MobiDB-lite"/>
    </source>
</evidence>
<dbReference type="Pfam" id="PF09462">
    <property type="entry name" value="Mus7"/>
    <property type="match status" value="1"/>
</dbReference>
<feature type="compositionally biased region" description="Polar residues" evidence="1">
    <location>
        <begin position="679"/>
        <end position="690"/>
    </location>
</feature>
<proteinExistence type="predicted"/>
<feature type="compositionally biased region" description="Polar residues" evidence="1">
    <location>
        <begin position="136"/>
        <end position="147"/>
    </location>
</feature>
<feature type="region of interest" description="Disordered" evidence="1">
    <location>
        <begin position="526"/>
        <end position="583"/>
    </location>
</feature>
<feature type="compositionally biased region" description="Polar residues" evidence="1">
    <location>
        <begin position="741"/>
        <end position="756"/>
    </location>
</feature>
<dbReference type="EMBL" id="JAVHNR010000004">
    <property type="protein sequence ID" value="KAK6345649.1"/>
    <property type="molecule type" value="Genomic_DNA"/>
</dbReference>
<feature type="compositionally biased region" description="Polar residues" evidence="1">
    <location>
        <begin position="959"/>
        <end position="978"/>
    </location>
</feature>
<dbReference type="GO" id="GO:0035361">
    <property type="term" value="C:Cul8-RING ubiquitin ligase complex"/>
    <property type="evidence" value="ECO:0007669"/>
    <property type="project" value="TreeGrafter"/>
</dbReference>
<feature type="compositionally biased region" description="Polar residues" evidence="1">
    <location>
        <begin position="158"/>
        <end position="167"/>
    </location>
</feature>
<feature type="compositionally biased region" description="Basic and acidic residues" evidence="1">
    <location>
        <begin position="47"/>
        <end position="56"/>
    </location>
</feature>
<feature type="region of interest" description="Disordered" evidence="1">
    <location>
        <begin position="711"/>
        <end position="764"/>
    </location>
</feature>
<accession>A0AAN8MPH4</accession>
<sequence length="2353" mass="263370">MNDWRALGYVPDSEGEDENDILLSPPRTVEANAEAGTRLPGDITNEGAKEGGKQDALDIFDLPSSSVENGGIFEGRRRGRGRPPKRWGAAKRLSVGGSQRPKKQARVEGPAGRIEKSDLPSTPTGRIGRIGGDSSPYPSSGNRSAVNLFSVKGDGDTTLDTNFETTSPSRVTLSIAGAPVSNPYTLLQQVGEDDLEEVDLIDEHGPDSDIEDAPAQPIMPSVVPPSSPPVRPQVLSAGLAIDSPALPSRSLLIESGANSPAPPTPRSISSNVEMRIPFSHTGLTDPATRINIDSATTNSDDPIIPPDDFTSGVARNLRARKPIQMNPYQLELERYNSDWKSRGLKPVRYVYNDPMLPSNKKTTEKDSQADEWIIPEGDEDTQAATLQQTQSFRSTEQDSMDVGGQEDLHDDEELLALDELFRRSSKERPTSLGERRTSKGGKRRKTGDPPRLSAKSRRIIESAKAILDRGNNLGAASGETAPNMGQDPASSTRLPKTPVAHNKKSHHSFDIFDIESSDSELGLLASRAPASTSRRQVILESDESDGGDTTPRAGSPTRRRFSVSSSSTSDLEEEESPNDPEAREVEIQMYQRKVRGVLPASWIRFNQSKAQENKKLANVHHSPEARPMVKGMAQIRIRARNSPPAGSMANPLNLSSSESSDNDDNEVKVVGERSKEHPISSSTRPSAFDSMSTAYSERSYAFEDHGFDRMLSRSRAPNTGTRNKTKLTKPRNLRQPKLFSGSFNKNVSSTSRNPPASSKPRQKTVALSVVDACKLYRKNKSSSPPQFMRVAERLAKKRKDLGRHLPDRKIVQIDPVFEDETDGEDTLMKWKRTKAKDDSAAAISSHKEKILPSSSFQPYQPQPGFGNISSTHGRQPAYFQTKLVEYRLQQEPRPRQNQKPRLKSQVMAKPIALLPPQVHRYRKRMDDILQHLNSVPRTADPIEDDYDVQVAHPPILQPRDTTIHTPQHRSYSSGSILQNDRRTTGGSGGARRVQSGSAALPQQRRGQLKKASIPKRIERNKPPIAFQPPEKRLSNLPDSMDVDASDGKALSFENMKPIGTTYSSDFDVRAARGEKTLFHESTFLGSGALARALETGSGRTYRSGTRVQNVEVMGRLFEWGVYEEAVAEQLESSLASILNTVEQFIGPEDNIGIDRVAAVLAMRKFFRYAVDYLAMGIFFSDLVDVGLFATRFIDILSDFVSKVGSFRIVSDGGLSAIFQMQMFAYAFILVYQVSCIVDKDNTICDQERLHCLHNEISESLISILGSYGTLKLQKGLSAYFQNVFTANELNEEAICLESWIIAYRISLSTKTDMRLRRPSFWEHVNTSICPNAVSTLKDIEVLDSLWREIFRLVTLSAIDSRGKMKALDSDDVRPDNWGFVKELVVQSLTIYNASSLGGRIKSKNYIRALFARCLVFLRDWNWGRPDAIIIPLYDLFGKRLQNLTDEKDPKDPEFLEHLDQPSFSHTPFEMCFSIFLKIVAFGTKRMQLQKSRALGDLVIRITPNHGRVFLKEDNDNWADVDMLANHHYLLTALYYGAGNDFHKRIVGIVKQLVDPKKSHSKVCALNLRAWANILICELAEGKNEGVLKDLMKWHADFVKTTIGLHRDNESRLEEEKKKLFDPNLISKLERDALDNKRNVESVLFSAIGLLKMVFKKDICDFYSAEFVLGTDSLKKIYALAGSLPQSLVANAVEILSFHIKVCQNFGFSPADDSQDSWNGFDGIESEGVRKKAAKKLLDEMYDPVFNLLNTYFAGPGKNLDNVLGPCIQTWVELGSFLVQCGLKTWDEYFNRYQKSWFSMIDTDAKKAYSVIYVANIIRTDPGAYDTHKTQILELWAQCLVERESLLKFQHELTTVLFNLDLGNGLFSNMPFEVDQELEQYRISAHDFKERRLSLLGTLLDNMQREMVVVLDTGDHSKARTVKAEYVSMLQGLMNAMKDNYIAIHASKHPTNKGPDVAILQQKLDDSIASNYVTFCQQVIEYLQQYTVEICAIDKFFVDSVVFPLPKNDPTYVTSKLKGYFLRMKTERKGWIVQFLQFWNNTMGRVAAEKQQEYFVEQILGAFDVGERYMVEQGGGRTPREFCVMVIFGAYVRRCMEGIGNLVVAVPVLGVLEKVVQSLILEFDGLEDSREVDGRISGLLVSVLEPVRVAVEAAVSLREKVLSEPLALHVVEMLARIVGGCDHMVNLLHLRVSHVSEELPQDLMKIAVRGLSRLKACLEGKQMPEQLDLVMFEPNLPFQTERKRFETEYGVEMGKWRVTGRELFVNRAAVKKKIEWDHLMPDVTLVEMKGKLRDSIGKVMELASTGVCEGVVREVEGSTVGVRRPMCKWADELLGIGEREGGFEPETEAFDMDD</sequence>
<feature type="compositionally biased region" description="Basic residues" evidence="1">
    <location>
        <begin position="77"/>
        <end position="89"/>
    </location>
</feature>
<feature type="compositionally biased region" description="Basic and acidic residues" evidence="1">
    <location>
        <begin position="665"/>
        <end position="678"/>
    </location>
</feature>
<dbReference type="Proteomes" id="UP001313282">
    <property type="component" value="Unassembled WGS sequence"/>
</dbReference>
<evidence type="ECO:0008006" key="4">
    <source>
        <dbReference type="Google" id="ProtNLM"/>
    </source>
</evidence>
<reference evidence="2 3" key="1">
    <citation type="submission" date="2019-10" db="EMBL/GenBank/DDBJ databases">
        <authorList>
            <person name="Palmer J.M."/>
        </authorList>
    </citation>
    <scope>NUCLEOTIDE SEQUENCE [LARGE SCALE GENOMIC DNA]</scope>
    <source>
        <strain evidence="2 3">TWF718</strain>
    </source>
</reference>
<feature type="region of interest" description="Disordered" evidence="1">
    <location>
        <begin position="472"/>
        <end position="504"/>
    </location>
</feature>
<feature type="region of interest" description="Disordered" evidence="1">
    <location>
        <begin position="420"/>
        <end position="457"/>
    </location>
</feature>
<feature type="region of interest" description="Disordered" evidence="1">
    <location>
        <begin position="641"/>
        <end position="690"/>
    </location>
</feature>
<evidence type="ECO:0000313" key="3">
    <source>
        <dbReference type="Proteomes" id="UP001313282"/>
    </source>
</evidence>
<dbReference type="InterPro" id="IPR019021">
    <property type="entry name" value="Mms22"/>
</dbReference>
<dbReference type="PANTHER" id="PTHR28122:SF1">
    <property type="entry name" value="E3 UBIQUITIN-PROTEIN LIGASE SUBSTRATE RECEPTOR MMS22"/>
    <property type="match status" value="1"/>
</dbReference>
<protein>
    <recommendedName>
        <fullName evidence="4">Mus7/MMS22 family-domain-containing protein</fullName>
    </recommendedName>
</protein>
<comment type="caution">
    <text evidence="2">The sequence shown here is derived from an EMBL/GenBank/DDBJ whole genome shotgun (WGS) entry which is preliminary data.</text>
</comment>
<dbReference type="GO" id="GO:0031297">
    <property type="term" value="P:replication fork processing"/>
    <property type="evidence" value="ECO:0007669"/>
    <property type="project" value="InterPro"/>
</dbReference>
<keyword evidence="3" id="KW-1185">Reference proteome</keyword>
<feature type="compositionally biased region" description="Basic and acidic residues" evidence="1">
    <location>
        <begin position="420"/>
        <end position="437"/>
    </location>
</feature>
<dbReference type="PANTHER" id="PTHR28122">
    <property type="entry name" value="E3 UBIQUITIN-PROTEIN LIGASE SUBSTRATE RECEPTOR MMS22"/>
    <property type="match status" value="1"/>
</dbReference>
<organism evidence="2 3">
    <name type="scientific">Orbilia javanica</name>
    <dbReference type="NCBI Taxonomy" id="47235"/>
    <lineage>
        <taxon>Eukaryota</taxon>
        <taxon>Fungi</taxon>
        <taxon>Dikarya</taxon>
        <taxon>Ascomycota</taxon>
        <taxon>Pezizomycotina</taxon>
        <taxon>Orbiliomycetes</taxon>
        <taxon>Orbiliales</taxon>
        <taxon>Orbiliaceae</taxon>
        <taxon>Orbilia</taxon>
    </lineage>
</organism>
<feature type="compositionally biased region" description="Basic residues" evidence="1">
    <location>
        <begin position="723"/>
        <end position="734"/>
    </location>
</feature>